<evidence type="ECO:0000313" key="4">
    <source>
        <dbReference type="EMBL" id="AAD53444.1"/>
    </source>
</evidence>
<dbReference type="AlphaFoldDB" id="Q9PUY6"/>
<gene>
    <name evidence="4" type="primary">Mll</name>
</gene>
<accession>Q9PUY6</accession>
<feature type="compositionally biased region" description="Basic and acidic residues" evidence="3">
    <location>
        <begin position="168"/>
        <end position="182"/>
    </location>
</feature>
<evidence type="ECO:0000256" key="1">
    <source>
        <dbReference type="ARBA" id="ARBA00023015"/>
    </source>
</evidence>
<keyword evidence="2" id="KW-0804">Transcription</keyword>
<dbReference type="GO" id="GO:0035097">
    <property type="term" value="C:histone methyltransferase complex"/>
    <property type="evidence" value="ECO:0007669"/>
    <property type="project" value="TreeGrafter"/>
</dbReference>
<feature type="compositionally biased region" description="Basic and acidic residues" evidence="3">
    <location>
        <begin position="105"/>
        <end position="118"/>
    </location>
</feature>
<dbReference type="PANTHER" id="PTHR45838">
    <property type="entry name" value="HISTONE-LYSINE-N-METHYLTRANSFERASE 2 KMT2 FAMILY MEMBER"/>
    <property type="match status" value="1"/>
</dbReference>
<sequence>ARSNMFFGLTPFYGVRSYGEEDMPFLSHGEGCEQKMAEGTSSKLCPEGQVDGSNNVSSSSEETEEDEEGQCQKKDAVYYNFTRTILNPGVKQSVGRMPEIYSFQKKELKAKETKREEAGGSGKTQSRISQLDGVDDGSESDASLNAAGMNTKSSTSTSKKSARKRKSRESQVEPDRPEKLDESGSSGSGNSGGRGNVGNRSRSKKNQKDRTLSPGCGKSQGQGPLEAQLSLSTDLLKSDSDNTNSDDCGN</sequence>
<feature type="compositionally biased region" description="Gly residues" evidence="3">
    <location>
        <begin position="186"/>
        <end position="196"/>
    </location>
</feature>
<dbReference type="EMBL" id="AF137221">
    <property type="protein sequence ID" value="AAD53444.1"/>
    <property type="molecule type" value="Genomic_DNA"/>
</dbReference>
<protein>
    <submittedName>
        <fullName evidence="4">Mixed lineage leukemia-like protein</fullName>
    </submittedName>
</protein>
<reference evidence="4" key="1">
    <citation type="journal article" date="1999" name="Proc. Natl. Acad. Sci. U.S.A.">
        <title>Late changes in spliceosomal introns define clades in vertebrate evolution.</title>
        <authorList>
            <person name="Venkatesh B."/>
            <person name="Ning Y."/>
            <person name="Brenner S."/>
        </authorList>
    </citation>
    <scope>NUCLEOTIDE SEQUENCE</scope>
</reference>
<feature type="region of interest" description="Disordered" evidence="3">
    <location>
        <begin position="105"/>
        <end position="250"/>
    </location>
</feature>
<dbReference type="PANTHER" id="PTHR45838:SF2">
    <property type="entry name" value="HISTONE-LYSINE N-METHYLTRANSFERASE 2A"/>
    <property type="match status" value="1"/>
</dbReference>
<organism evidence="4">
    <name type="scientific">Anguilla sp</name>
    <dbReference type="NCBI Taxonomy" id="62126"/>
    <lineage>
        <taxon>Eukaryota</taxon>
        <taxon>Metazoa</taxon>
        <taxon>Chordata</taxon>
        <taxon>Craniata</taxon>
        <taxon>Vertebrata</taxon>
        <taxon>Euteleostomi</taxon>
        <taxon>Actinopterygii</taxon>
        <taxon>Neopterygii</taxon>
        <taxon>Teleostei</taxon>
        <taxon>Anguilliformes</taxon>
        <taxon>Anguillidae</taxon>
        <taxon>Anguilla</taxon>
    </lineage>
</organism>
<feature type="non-terminal residue" evidence="4">
    <location>
        <position position="250"/>
    </location>
</feature>
<proteinExistence type="predicted"/>
<name>Q9PUY6_9TELE</name>
<feature type="region of interest" description="Disordered" evidence="3">
    <location>
        <begin position="36"/>
        <end position="74"/>
    </location>
</feature>
<dbReference type="GO" id="GO:0042800">
    <property type="term" value="F:histone H3K4 methyltransferase activity"/>
    <property type="evidence" value="ECO:0007669"/>
    <property type="project" value="TreeGrafter"/>
</dbReference>
<evidence type="ECO:0000256" key="3">
    <source>
        <dbReference type="SAM" id="MobiDB-lite"/>
    </source>
</evidence>
<feature type="compositionally biased region" description="Low complexity" evidence="3">
    <location>
        <begin position="50"/>
        <end position="60"/>
    </location>
</feature>
<evidence type="ECO:0000256" key="2">
    <source>
        <dbReference type="ARBA" id="ARBA00023163"/>
    </source>
</evidence>
<feature type="non-terminal residue" evidence="4">
    <location>
        <position position="1"/>
    </location>
</feature>
<dbReference type="GO" id="GO:0045893">
    <property type="term" value="P:positive regulation of DNA-templated transcription"/>
    <property type="evidence" value="ECO:0007669"/>
    <property type="project" value="TreeGrafter"/>
</dbReference>
<keyword evidence="1" id="KW-0805">Transcription regulation</keyword>